<dbReference type="RefSeq" id="WP_183563932.1">
    <property type="nucleotide sequence ID" value="NZ_JACHOP010000001.1"/>
</dbReference>
<keyword evidence="2" id="KW-1185">Reference proteome</keyword>
<sequence length="75" mass="8345">MTKRLEQAMERAQSLPADVQDEIARLVLAYAGEDDEVLVLTPDEEADLLEARSEMERGEFADATAVEAVFAKYRG</sequence>
<evidence type="ECO:0000313" key="1">
    <source>
        <dbReference type="EMBL" id="MBB5755688.1"/>
    </source>
</evidence>
<evidence type="ECO:0008006" key="3">
    <source>
        <dbReference type="Google" id="ProtNLM"/>
    </source>
</evidence>
<comment type="caution">
    <text evidence="1">The sequence shown here is derived from an EMBL/GenBank/DDBJ whole genome shotgun (WGS) entry which is preliminary data.</text>
</comment>
<reference evidence="1 2" key="1">
    <citation type="submission" date="2020-08" db="EMBL/GenBank/DDBJ databases">
        <title>Genomic Encyclopedia of Type Strains, Phase IV (KMG-IV): sequencing the most valuable type-strain genomes for metagenomic binning, comparative biology and taxonomic classification.</title>
        <authorList>
            <person name="Goeker M."/>
        </authorList>
    </citation>
    <scope>NUCLEOTIDE SEQUENCE [LARGE SCALE GENOMIC DNA]</scope>
    <source>
        <strain evidence="1 2">DSM 2163</strain>
    </source>
</reference>
<dbReference type="AlphaFoldDB" id="A0A840ZET1"/>
<organism evidence="1 2">
    <name type="scientific">Methylorubrum rhodinum</name>
    <dbReference type="NCBI Taxonomy" id="29428"/>
    <lineage>
        <taxon>Bacteria</taxon>
        <taxon>Pseudomonadati</taxon>
        <taxon>Pseudomonadota</taxon>
        <taxon>Alphaproteobacteria</taxon>
        <taxon>Hyphomicrobiales</taxon>
        <taxon>Methylobacteriaceae</taxon>
        <taxon>Methylorubrum</taxon>
    </lineage>
</organism>
<dbReference type="Proteomes" id="UP000583454">
    <property type="component" value="Unassembled WGS sequence"/>
</dbReference>
<protein>
    <recommendedName>
        <fullName evidence="3">Addiction module protein</fullName>
    </recommendedName>
</protein>
<proteinExistence type="predicted"/>
<evidence type="ECO:0000313" key="2">
    <source>
        <dbReference type="Proteomes" id="UP000583454"/>
    </source>
</evidence>
<gene>
    <name evidence="1" type="ORF">HNR00_000377</name>
</gene>
<accession>A0A840ZET1</accession>
<dbReference type="EMBL" id="JACHOP010000001">
    <property type="protein sequence ID" value="MBB5755688.1"/>
    <property type="molecule type" value="Genomic_DNA"/>
</dbReference>
<name>A0A840ZET1_9HYPH</name>